<dbReference type="OrthoDB" id="3251668at2759"/>
<feature type="compositionally biased region" description="Polar residues" evidence="2">
    <location>
        <begin position="295"/>
        <end position="311"/>
    </location>
</feature>
<dbReference type="EMBL" id="RZGK01000020">
    <property type="protein sequence ID" value="KAF9691711.1"/>
    <property type="molecule type" value="Genomic_DNA"/>
</dbReference>
<dbReference type="SMART" id="SM00066">
    <property type="entry name" value="GAL4"/>
    <property type="match status" value="2"/>
</dbReference>
<protein>
    <recommendedName>
        <fullName evidence="3">Zn(2)-C6 fungal-type domain-containing protein</fullName>
    </recommendedName>
</protein>
<organism evidence="4 5">
    <name type="scientific">Ascochyta lentis</name>
    <dbReference type="NCBI Taxonomy" id="205686"/>
    <lineage>
        <taxon>Eukaryota</taxon>
        <taxon>Fungi</taxon>
        <taxon>Dikarya</taxon>
        <taxon>Ascomycota</taxon>
        <taxon>Pezizomycotina</taxon>
        <taxon>Dothideomycetes</taxon>
        <taxon>Pleosporomycetidae</taxon>
        <taxon>Pleosporales</taxon>
        <taxon>Pleosporineae</taxon>
        <taxon>Didymellaceae</taxon>
        <taxon>Ascochyta</taxon>
    </lineage>
</organism>
<dbReference type="SUPFAM" id="SSF57701">
    <property type="entry name" value="Zn2/Cys6 DNA-binding domain"/>
    <property type="match status" value="2"/>
</dbReference>
<dbReference type="Proteomes" id="UP000651452">
    <property type="component" value="Unassembled WGS sequence"/>
</dbReference>
<evidence type="ECO:0000313" key="4">
    <source>
        <dbReference type="EMBL" id="KAF9691711.1"/>
    </source>
</evidence>
<sequence>MHNTKPIIVSSSLAMYIQYAHIPAPLPRTRFAQSTQHRPAMWLLAAFGDELNAFSSTYWLHADSLHPSSIDPRGLNVNRVAMDDLDDELDLRYHRGVTPDVYYRIPSTESLDGALRNELDKNASSLIPSDIVTEFVFAVASTITIPVIQQPNLDALIEPQDFAQSIQVEYALCRQSDGKERLKIQRAISKSIVAAIEEADGFKYSERHAYNPKTGGDGARLRYVCQDSLENKDRKANKKKKEENSENDDEAIKTNRDLIPTYDCGGAIHVKFSIKREAINVVYKHNPIHRDVESRQTNSDSNSGAPETNKGSAPRVAKASNGTAQKRKRNKKDHHVAVDNDFGNPDHDMSTSPESPQSSVKKKRKKSGTATSPEASAKFSAKKGRKTKPTAASSAPKSQKKVAAGEPSPTPRLARNKACIRCREKKIKCNEAKPSCNQCKRGLWTCQYEVIGPKQRSKNGCVNCKQRKRKCTEEKPSCAYCLKVDDDCEYADYS</sequence>
<evidence type="ECO:0000256" key="2">
    <source>
        <dbReference type="SAM" id="MobiDB-lite"/>
    </source>
</evidence>
<dbReference type="GO" id="GO:0005634">
    <property type="term" value="C:nucleus"/>
    <property type="evidence" value="ECO:0007669"/>
    <property type="project" value="TreeGrafter"/>
</dbReference>
<feature type="region of interest" description="Disordered" evidence="2">
    <location>
        <begin position="290"/>
        <end position="413"/>
    </location>
</feature>
<dbReference type="GO" id="GO:0000976">
    <property type="term" value="F:transcription cis-regulatory region binding"/>
    <property type="evidence" value="ECO:0007669"/>
    <property type="project" value="TreeGrafter"/>
</dbReference>
<dbReference type="GO" id="GO:0008270">
    <property type="term" value="F:zinc ion binding"/>
    <property type="evidence" value="ECO:0007669"/>
    <property type="project" value="InterPro"/>
</dbReference>
<dbReference type="PANTHER" id="PTHR37534">
    <property type="entry name" value="TRANSCRIPTIONAL ACTIVATOR PROTEIN UGA3"/>
    <property type="match status" value="1"/>
</dbReference>
<name>A0A8H7IUH3_9PLEO</name>
<evidence type="ECO:0000313" key="5">
    <source>
        <dbReference type="Proteomes" id="UP000651452"/>
    </source>
</evidence>
<feature type="compositionally biased region" description="Basic residues" evidence="2">
    <location>
        <begin position="325"/>
        <end position="334"/>
    </location>
</feature>
<evidence type="ECO:0000256" key="1">
    <source>
        <dbReference type="ARBA" id="ARBA00023242"/>
    </source>
</evidence>
<proteinExistence type="predicted"/>
<comment type="caution">
    <text evidence="4">The sequence shown here is derived from an EMBL/GenBank/DDBJ whole genome shotgun (WGS) entry which is preliminary data.</text>
</comment>
<gene>
    <name evidence="4" type="ORF">EKO04_010278</name>
</gene>
<feature type="domain" description="Zn(2)-C6 fungal-type" evidence="3">
    <location>
        <begin position="418"/>
        <end position="448"/>
    </location>
</feature>
<reference evidence="4" key="2">
    <citation type="submission" date="2020-09" db="EMBL/GenBank/DDBJ databases">
        <title>Reference genome assembly for Australian Ascochyta lentis isolate Al4.</title>
        <authorList>
            <person name="Lee R.C."/>
            <person name="Farfan-Caceres L.M."/>
            <person name="Debler J.W."/>
            <person name="Williams A.H."/>
            <person name="Henares B.M."/>
        </authorList>
    </citation>
    <scope>NUCLEOTIDE SEQUENCE</scope>
    <source>
        <strain evidence="4">Al4</strain>
    </source>
</reference>
<dbReference type="GO" id="GO:0000981">
    <property type="term" value="F:DNA-binding transcription factor activity, RNA polymerase II-specific"/>
    <property type="evidence" value="ECO:0007669"/>
    <property type="project" value="InterPro"/>
</dbReference>
<dbReference type="PROSITE" id="PS00463">
    <property type="entry name" value="ZN2_CY6_FUNGAL_1"/>
    <property type="match status" value="2"/>
</dbReference>
<dbReference type="Pfam" id="PF00172">
    <property type="entry name" value="Zn_clus"/>
    <property type="match status" value="2"/>
</dbReference>
<dbReference type="Gene3D" id="4.10.240.10">
    <property type="entry name" value="Zn(2)-C6 fungal-type DNA-binding domain"/>
    <property type="match status" value="2"/>
</dbReference>
<dbReference type="InterPro" id="IPR001138">
    <property type="entry name" value="Zn2Cys6_DnaBD"/>
</dbReference>
<accession>A0A8H7IUH3</accession>
<dbReference type="GO" id="GO:0045944">
    <property type="term" value="P:positive regulation of transcription by RNA polymerase II"/>
    <property type="evidence" value="ECO:0007669"/>
    <property type="project" value="TreeGrafter"/>
</dbReference>
<dbReference type="AlphaFoldDB" id="A0A8H7IUH3"/>
<keyword evidence="5" id="KW-1185">Reference proteome</keyword>
<keyword evidence="1" id="KW-0539">Nucleus</keyword>
<feature type="compositionally biased region" description="Polar residues" evidence="2">
    <location>
        <begin position="350"/>
        <end position="359"/>
    </location>
</feature>
<evidence type="ECO:0000259" key="3">
    <source>
        <dbReference type="PROSITE" id="PS50048"/>
    </source>
</evidence>
<reference evidence="4" key="1">
    <citation type="submission" date="2018-12" db="EMBL/GenBank/DDBJ databases">
        <authorList>
            <person name="Syme R.A."/>
            <person name="Farfan-Caceres L."/>
            <person name="Lichtenzveig J."/>
        </authorList>
    </citation>
    <scope>NUCLEOTIDE SEQUENCE</scope>
    <source>
        <strain evidence="4">Al4</strain>
    </source>
</reference>
<dbReference type="PROSITE" id="PS50048">
    <property type="entry name" value="ZN2_CY6_FUNGAL_2"/>
    <property type="match status" value="2"/>
</dbReference>
<dbReference type="CDD" id="cd00067">
    <property type="entry name" value="GAL4"/>
    <property type="match status" value="2"/>
</dbReference>
<feature type="region of interest" description="Disordered" evidence="2">
    <location>
        <begin position="232"/>
        <end position="252"/>
    </location>
</feature>
<dbReference type="InterPro" id="IPR036864">
    <property type="entry name" value="Zn2-C6_fun-type_DNA-bd_sf"/>
</dbReference>
<dbReference type="PANTHER" id="PTHR37534:SF7">
    <property type="entry name" value="TRANSCRIPTIONAL ACTIVATOR PROTEIN UGA3"/>
    <property type="match status" value="1"/>
</dbReference>
<feature type="domain" description="Zn(2)-C6 fungal-type" evidence="3">
    <location>
        <begin position="460"/>
        <end position="490"/>
    </location>
</feature>